<protein>
    <submittedName>
        <fullName evidence="1">Uncharacterized protein</fullName>
    </submittedName>
</protein>
<gene>
    <name evidence="1" type="ORF">HannXRQ_Chr14g0452181</name>
</gene>
<dbReference type="InParanoid" id="A0A251SJN8"/>
<proteinExistence type="predicted"/>
<accession>A0A251SJN8</accession>
<dbReference type="AlphaFoldDB" id="A0A251SJN8"/>
<evidence type="ECO:0000313" key="2">
    <source>
        <dbReference type="Proteomes" id="UP000215914"/>
    </source>
</evidence>
<reference evidence="2" key="1">
    <citation type="journal article" date="2017" name="Nature">
        <title>The sunflower genome provides insights into oil metabolism, flowering and Asterid evolution.</title>
        <authorList>
            <person name="Badouin H."/>
            <person name="Gouzy J."/>
            <person name="Grassa C.J."/>
            <person name="Murat F."/>
            <person name="Staton S.E."/>
            <person name="Cottret L."/>
            <person name="Lelandais-Briere C."/>
            <person name="Owens G.L."/>
            <person name="Carrere S."/>
            <person name="Mayjonade B."/>
            <person name="Legrand L."/>
            <person name="Gill N."/>
            <person name="Kane N.C."/>
            <person name="Bowers J.E."/>
            <person name="Hubner S."/>
            <person name="Bellec A."/>
            <person name="Berard A."/>
            <person name="Berges H."/>
            <person name="Blanchet N."/>
            <person name="Boniface M.C."/>
            <person name="Brunel D."/>
            <person name="Catrice O."/>
            <person name="Chaidir N."/>
            <person name="Claudel C."/>
            <person name="Donnadieu C."/>
            <person name="Faraut T."/>
            <person name="Fievet G."/>
            <person name="Helmstetter N."/>
            <person name="King M."/>
            <person name="Knapp S.J."/>
            <person name="Lai Z."/>
            <person name="Le Paslier M.C."/>
            <person name="Lippi Y."/>
            <person name="Lorenzon L."/>
            <person name="Mandel J.R."/>
            <person name="Marage G."/>
            <person name="Marchand G."/>
            <person name="Marquand E."/>
            <person name="Bret-Mestries E."/>
            <person name="Morien E."/>
            <person name="Nambeesan S."/>
            <person name="Nguyen T."/>
            <person name="Pegot-Espagnet P."/>
            <person name="Pouilly N."/>
            <person name="Raftis F."/>
            <person name="Sallet E."/>
            <person name="Schiex T."/>
            <person name="Thomas J."/>
            <person name="Vandecasteele C."/>
            <person name="Vares D."/>
            <person name="Vear F."/>
            <person name="Vautrin S."/>
            <person name="Crespi M."/>
            <person name="Mangin B."/>
            <person name="Burke J.M."/>
            <person name="Salse J."/>
            <person name="Munos S."/>
            <person name="Vincourt P."/>
            <person name="Rieseberg L.H."/>
            <person name="Langlade N.B."/>
        </authorList>
    </citation>
    <scope>NUCLEOTIDE SEQUENCE [LARGE SCALE GENOMIC DNA]</scope>
    <source>
        <strain evidence="2">cv. SF193</strain>
    </source>
</reference>
<dbReference type="EMBL" id="CM007903">
    <property type="protein sequence ID" value="OTF99037.1"/>
    <property type="molecule type" value="Genomic_DNA"/>
</dbReference>
<sequence>MYHWPTYYSLRLQFEVTTYQKACCYGRRQVPILDCNEFRNGGLVKQDLTSHAGPVTVFMFLNSVTTEESLLSLWDDVKEEEVRSEWVCLCTNHQEMGLQFWRLVSQIAPLLMKGRKEKD</sequence>
<organism evidence="1 2">
    <name type="scientific">Helianthus annuus</name>
    <name type="common">Common sunflower</name>
    <dbReference type="NCBI Taxonomy" id="4232"/>
    <lineage>
        <taxon>Eukaryota</taxon>
        <taxon>Viridiplantae</taxon>
        <taxon>Streptophyta</taxon>
        <taxon>Embryophyta</taxon>
        <taxon>Tracheophyta</taxon>
        <taxon>Spermatophyta</taxon>
        <taxon>Magnoliopsida</taxon>
        <taxon>eudicotyledons</taxon>
        <taxon>Gunneridae</taxon>
        <taxon>Pentapetalae</taxon>
        <taxon>asterids</taxon>
        <taxon>campanulids</taxon>
        <taxon>Asterales</taxon>
        <taxon>Asteraceae</taxon>
        <taxon>Asteroideae</taxon>
        <taxon>Heliantheae alliance</taxon>
        <taxon>Heliantheae</taxon>
        <taxon>Helianthus</taxon>
    </lineage>
</organism>
<name>A0A251SJN8_HELAN</name>
<dbReference type="Proteomes" id="UP000215914">
    <property type="component" value="Chromosome 14"/>
</dbReference>
<keyword evidence="2" id="KW-1185">Reference proteome</keyword>
<evidence type="ECO:0000313" key="1">
    <source>
        <dbReference type="EMBL" id="OTF99037.1"/>
    </source>
</evidence>